<dbReference type="PANTHER" id="PTHR11482">
    <property type="entry name" value="ARGININE/DIAMINOPIMELATE/ORNITHINE DECARBOXYLASE"/>
    <property type="match status" value="1"/>
</dbReference>
<evidence type="ECO:0000259" key="10">
    <source>
        <dbReference type="Pfam" id="PF00278"/>
    </source>
</evidence>
<dbReference type="Pfam" id="PF02784">
    <property type="entry name" value="Orn_Arg_deC_N"/>
    <property type="match status" value="1"/>
</dbReference>
<dbReference type="GO" id="GO:0005737">
    <property type="term" value="C:cytoplasm"/>
    <property type="evidence" value="ECO:0007669"/>
    <property type="project" value="TreeGrafter"/>
</dbReference>
<dbReference type="OrthoDB" id="9802147at2"/>
<dbReference type="InterPro" id="IPR000183">
    <property type="entry name" value="Orn/DAP/Arg_de-COase"/>
</dbReference>
<dbReference type="PROSITE" id="PS00878">
    <property type="entry name" value="ODR_DC_2_1"/>
    <property type="match status" value="1"/>
</dbReference>
<dbReference type="InterPro" id="IPR029066">
    <property type="entry name" value="PLP-binding_barrel"/>
</dbReference>
<dbReference type="EMBL" id="AP014648">
    <property type="protein sequence ID" value="BAQ17945.1"/>
    <property type="molecule type" value="Genomic_DNA"/>
</dbReference>
<evidence type="ECO:0000256" key="8">
    <source>
        <dbReference type="PIRSR" id="PIRSR600183-50"/>
    </source>
</evidence>
<accession>A0A0A8K4Y4</accession>
<dbReference type="PRINTS" id="PR01179">
    <property type="entry name" value="ODADCRBXLASE"/>
</dbReference>
<evidence type="ECO:0000256" key="7">
    <source>
        <dbReference type="ARBA" id="ARBA00049127"/>
    </source>
</evidence>
<feature type="domain" description="Orn/DAP/Arg decarboxylase 2 C-terminal" evidence="10">
    <location>
        <begin position="265"/>
        <end position="351"/>
    </location>
</feature>
<keyword evidence="4 12" id="KW-0456">Lyase</keyword>
<sequence length="397" mass="42920">MNVFPNAAEYLRHHRPERPILALRPHAVARAAQWFVANFPGRVLYATKANDMRPVLDMLAGAGVRSFDVASLAEIERVRAIDGAELFFMNPIKSRGAIARAYRDFGVRCFAFDSHDELGKVLAETDDADDLTLFLRIACPNTHSLIPLEGKYGASVEEAPALLLRARQHATRLGITFHVGSQAVVPAAFGEALTQVGQLIVSSGVLVDAIDIGGGFPARYPHSDPPGLDLYMEEIVRAADALAVKHNCELLCEPGRALVAESESVIVRVDARRGNALYVNDGAFGSLFDAAFSGFRFPARCVTPGREDLGGGETAYVLYGPTCDSADYLPGPFILPDAIGEGDYLEIGQVGAYGRVLGNRFNGFGDFEEITLTDEPMLSMFADTELQALDDPRSVSL</sequence>
<dbReference type="PROSITE" id="PS00879">
    <property type="entry name" value="ODR_DC_2_2"/>
    <property type="match status" value="1"/>
</dbReference>
<evidence type="ECO:0000256" key="6">
    <source>
        <dbReference type="ARBA" id="ARBA00034138"/>
    </source>
</evidence>
<dbReference type="SUPFAM" id="SSF50621">
    <property type="entry name" value="Alanine racemase C-terminal domain-like"/>
    <property type="match status" value="1"/>
</dbReference>
<dbReference type="Gene3D" id="2.40.37.10">
    <property type="entry name" value="Lyase, Ornithine Decarboxylase, Chain A, domain 1"/>
    <property type="match status" value="1"/>
</dbReference>
<name>A0A0A8K4Y4_9HYPH</name>
<dbReference type="InterPro" id="IPR022643">
    <property type="entry name" value="De-COase2_C"/>
</dbReference>
<evidence type="ECO:0000256" key="3">
    <source>
        <dbReference type="ARBA" id="ARBA00022898"/>
    </source>
</evidence>
<keyword evidence="3 8" id="KW-0663">Pyridoxal phosphate</keyword>
<comment type="cofactor">
    <cofactor evidence="1 8">
        <name>pyridoxal 5'-phosphate</name>
        <dbReference type="ChEBI" id="CHEBI:597326"/>
    </cofactor>
</comment>
<dbReference type="AlphaFoldDB" id="A0A0A8K4Y4"/>
<comment type="pathway">
    <text evidence="5">Amine and polyamine biosynthesis; putrescine biosynthesis via L-ornithine pathway; putrescine from L-ornithine: step 1/1.</text>
</comment>
<protein>
    <recommendedName>
        <fullName evidence="6">ornithine decarboxylase</fullName>
        <ecNumber evidence="6">4.1.1.17</ecNumber>
    </recommendedName>
</protein>
<dbReference type="InterPro" id="IPR022644">
    <property type="entry name" value="De-COase2_N"/>
</dbReference>
<feature type="active site" description="Proton donor" evidence="8">
    <location>
        <position position="323"/>
    </location>
</feature>
<dbReference type="STRING" id="1384459.GL4_2511"/>
<evidence type="ECO:0000256" key="9">
    <source>
        <dbReference type="RuleBase" id="RU003737"/>
    </source>
</evidence>
<dbReference type="HOGENOM" id="CLU_026444_1_3_5"/>
<dbReference type="RefSeq" id="WP_045367946.1">
    <property type="nucleotide sequence ID" value="NZ_AP014648.1"/>
</dbReference>
<evidence type="ECO:0000256" key="4">
    <source>
        <dbReference type="ARBA" id="ARBA00023239"/>
    </source>
</evidence>
<comment type="similarity">
    <text evidence="2 9">Belongs to the Orn/Lys/Arg decarboxylase class-II family.</text>
</comment>
<evidence type="ECO:0000256" key="2">
    <source>
        <dbReference type="ARBA" id="ARBA00008872"/>
    </source>
</evidence>
<dbReference type="GO" id="GO:0033387">
    <property type="term" value="P:putrescine biosynthetic process from arginine, via ornithine"/>
    <property type="evidence" value="ECO:0007669"/>
    <property type="project" value="TreeGrafter"/>
</dbReference>
<organism evidence="12 13">
    <name type="scientific">Methyloceanibacter caenitepidi</name>
    <dbReference type="NCBI Taxonomy" id="1384459"/>
    <lineage>
        <taxon>Bacteria</taxon>
        <taxon>Pseudomonadati</taxon>
        <taxon>Pseudomonadota</taxon>
        <taxon>Alphaproteobacteria</taxon>
        <taxon>Hyphomicrobiales</taxon>
        <taxon>Hyphomicrobiaceae</taxon>
        <taxon>Methyloceanibacter</taxon>
    </lineage>
</organism>
<dbReference type="Proteomes" id="UP000031643">
    <property type="component" value="Chromosome"/>
</dbReference>
<dbReference type="InterPro" id="IPR009006">
    <property type="entry name" value="Ala_racemase/Decarboxylase_C"/>
</dbReference>
<evidence type="ECO:0000256" key="5">
    <source>
        <dbReference type="ARBA" id="ARBA00034115"/>
    </source>
</evidence>
<dbReference type="PANTHER" id="PTHR11482:SF6">
    <property type="entry name" value="ORNITHINE DECARBOXYLASE 1-RELATED"/>
    <property type="match status" value="1"/>
</dbReference>
<keyword evidence="13" id="KW-1185">Reference proteome</keyword>
<dbReference type="InterPro" id="IPR022653">
    <property type="entry name" value="De-COase2_pyr-phos_BS"/>
</dbReference>
<dbReference type="SUPFAM" id="SSF51419">
    <property type="entry name" value="PLP-binding barrel"/>
    <property type="match status" value="1"/>
</dbReference>
<comment type="catalytic activity">
    <reaction evidence="7">
        <text>L-ornithine + H(+) = putrescine + CO2</text>
        <dbReference type="Rhea" id="RHEA:22964"/>
        <dbReference type="ChEBI" id="CHEBI:15378"/>
        <dbReference type="ChEBI" id="CHEBI:16526"/>
        <dbReference type="ChEBI" id="CHEBI:46911"/>
        <dbReference type="ChEBI" id="CHEBI:326268"/>
        <dbReference type="EC" id="4.1.1.17"/>
    </reaction>
</comment>
<evidence type="ECO:0000313" key="13">
    <source>
        <dbReference type="Proteomes" id="UP000031643"/>
    </source>
</evidence>
<dbReference type="GO" id="GO:0004586">
    <property type="term" value="F:ornithine decarboxylase activity"/>
    <property type="evidence" value="ECO:0007669"/>
    <property type="project" value="UniProtKB-EC"/>
</dbReference>
<dbReference type="Pfam" id="PF00278">
    <property type="entry name" value="Orn_DAP_Arg_deC"/>
    <property type="match status" value="1"/>
</dbReference>
<feature type="domain" description="Orn/DAP/Arg decarboxylase 2 N-terminal" evidence="11">
    <location>
        <begin position="30"/>
        <end position="260"/>
    </location>
</feature>
<evidence type="ECO:0000256" key="1">
    <source>
        <dbReference type="ARBA" id="ARBA00001933"/>
    </source>
</evidence>
<dbReference type="EC" id="4.1.1.17" evidence="6"/>
<dbReference type="InterPro" id="IPR022657">
    <property type="entry name" value="De-COase2_CS"/>
</dbReference>
<feature type="modified residue" description="N6-(pyridoxal phosphate)lysine" evidence="8">
    <location>
        <position position="48"/>
    </location>
</feature>
<gene>
    <name evidence="12" type="ORF">GL4_2511</name>
</gene>
<dbReference type="Gene3D" id="3.20.20.10">
    <property type="entry name" value="Alanine racemase"/>
    <property type="match status" value="1"/>
</dbReference>
<dbReference type="InterPro" id="IPR002433">
    <property type="entry name" value="Orn_de-COase"/>
</dbReference>
<evidence type="ECO:0000313" key="12">
    <source>
        <dbReference type="EMBL" id="BAQ17945.1"/>
    </source>
</evidence>
<proteinExistence type="inferred from homology"/>
<evidence type="ECO:0000259" key="11">
    <source>
        <dbReference type="Pfam" id="PF02784"/>
    </source>
</evidence>
<dbReference type="KEGG" id="mcg:GL4_2511"/>
<reference evidence="12 13" key="1">
    <citation type="submission" date="2014-09" db="EMBL/GenBank/DDBJ databases">
        <title>Genome sequencing of Methyloceanibacter caenitepidi Gela4.</title>
        <authorList>
            <person name="Takeuchi M."/>
            <person name="Susumu S."/>
            <person name="Kamagata Y."/>
            <person name="Oshima K."/>
            <person name="Hattori M."/>
            <person name="Iwasaki W."/>
        </authorList>
    </citation>
    <scope>NUCLEOTIDE SEQUENCE [LARGE SCALE GENOMIC DNA]</scope>
    <source>
        <strain evidence="12 13">Gela4</strain>
    </source>
</reference>